<evidence type="ECO:0000313" key="2">
    <source>
        <dbReference type="Proteomes" id="UP000582643"/>
    </source>
</evidence>
<name>A0A7W7TYR2_9ACTN</name>
<organism evidence="1 2">
    <name type="scientific">Streptomyces nymphaeiformis</name>
    <dbReference type="NCBI Taxonomy" id="2663842"/>
    <lineage>
        <taxon>Bacteria</taxon>
        <taxon>Bacillati</taxon>
        <taxon>Actinomycetota</taxon>
        <taxon>Actinomycetes</taxon>
        <taxon>Kitasatosporales</taxon>
        <taxon>Streptomycetaceae</taxon>
        <taxon>Streptomyces</taxon>
    </lineage>
</organism>
<dbReference type="EMBL" id="JACHJY010000003">
    <property type="protein sequence ID" value="MBB4981688.1"/>
    <property type="molecule type" value="Genomic_DNA"/>
</dbReference>
<sequence>MSWLNLVERWFAELTQKLKRGVHRSVQALERDIPAWLTDWNKHPSPFVWTKTADEILDKVATYCRRVSDSDH</sequence>
<evidence type="ECO:0008006" key="3">
    <source>
        <dbReference type="Google" id="ProtNLM"/>
    </source>
</evidence>
<keyword evidence="2" id="KW-1185">Reference proteome</keyword>
<dbReference type="AlphaFoldDB" id="A0A7W7TYR2"/>
<protein>
    <recommendedName>
        <fullName evidence="3">Transposase</fullName>
    </recommendedName>
</protein>
<accession>A0A7W7TYR2</accession>
<comment type="caution">
    <text evidence="1">The sequence shown here is derived from an EMBL/GenBank/DDBJ whole genome shotgun (WGS) entry which is preliminary data.</text>
</comment>
<proteinExistence type="predicted"/>
<gene>
    <name evidence="1" type="ORF">GGE06_002598</name>
</gene>
<dbReference type="Proteomes" id="UP000582643">
    <property type="component" value="Unassembled WGS sequence"/>
</dbReference>
<reference evidence="1 2" key="1">
    <citation type="submission" date="2020-08" db="EMBL/GenBank/DDBJ databases">
        <title>Genomic Encyclopedia of Type Strains, Phase III (KMG-III): the genomes of soil and plant-associated and newly described type strains.</title>
        <authorList>
            <person name="Whitman W."/>
        </authorList>
    </citation>
    <scope>NUCLEOTIDE SEQUENCE [LARGE SCALE GENOMIC DNA]</scope>
    <source>
        <strain evidence="1 2">SFB5A</strain>
    </source>
</reference>
<evidence type="ECO:0000313" key="1">
    <source>
        <dbReference type="EMBL" id="MBB4981688.1"/>
    </source>
</evidence>